<dbReference type="EMBL" id="LUGG01000017">
    <property type="protein sequence ID" value="OBZ69379.1"/>
    <property type="molecule type" value="Genomic_DNA"/>
</dbReference>
<dbReference type="Gene3D" id="3.40.50.980">
    <property type="match status" value="2"/>
</dbReference>
<feature type="domain" description="AMP-dependent synthetase/ligase" evidence="1">
    <location>
        <begin position="32"/>
        <end position="201"/>
    </location>
</feature>
<dbReference type="Pfam" id="PF00501">
    <property type="entry name" value="AMP-binding"/>
    <property type="match status" value="2"/>
</dbReference>
<keyword evidence="3" id="KW-0436">Ligase</keyword>
<dbReference type="InterPro" id="IPR000873">
    <property type="entry name" value="AMP-dep_synth/lig_dom"/>
</dbReference>
<name>A0A1C7LZD9_GRIFR</name>
<dbReference type="Gene3D" id="3.30.300.30">
    <property type="match status" value="1"/>
</dbReference>
<feature type="domain" description="AMP-dependent synthetase/ligase" evidence="1">
    <location>
        <begin position="240"/>
        <end position="324"/>
    </location>
</feature>
<reference evidence="3 4" key="1">
    <citation type="submission" date="2016-03" db="EMBL/GenBank/DDBJ databases">
        <title>Whole genome sequencing of Grifola frondosa 9006-11.</title>
        <authorList>
            <person name="Min B."/>
            <person name="Park H."/>
            <person name="Kim J.-G."/>
            <person name="Cho H."/>
            <person name="Oh Y.-L."/>
            <person name="Kong W.-S."/>
            <person name="Choi I.-G."/>
        </authorList>
    </citation>
    <scope>NUCLEOTIDE SEQUENCE [LARGE SCALE GENOMIC DNA]</scope>
    <source>
        <strain evidence="3 4">9006-11</strain>
    </source>
</reference>
<dbReference type="AlphaFoldDB" id="A0A1C7LZD9"/>
<dbReference type="PROSITE" id="PS00455">
    <property type="entry name" value="AMP_BINDING"/>
    <property type="match status" value="1"/>
</dbReference>
<dbReference type="Gene3D" id="3.40.50.12780">
    <property type="entry name" value="N-terminal domain of ligase-like"/>
    <property type="match status" value="1"/>
</dbReference>
<evidence type="ECO:0000313" key="4">
    <source>
        <dbReference type="Proteomes" id="UP000092993"/>
    </source>
</evidence>
<dbReference type="Proteomes" id="UP000092993">
    <property type="component" value="Unassembled WGS sequence"/>
</dbReference>
<evidence type="ECO:0000259" key="1">
    <source>
        <dbReference type="Pfam" id="PF00501"/>
    </source>
</evidence>
<evidence type="ECO:0000313" key="3">
    <source>
        <dbReference type="EMBL" id="OBZ69379.1"/>
    </source>
</evidence>
<organism evidence="3 4">
    <name type="scientific">Grifola frondosa</name>
    <name type="common">Maitake</name>
    <name type="synonym">Polyporus frondosus</name>
    <dbReference type="NCBI Taxonomy" id="5627"/>
    <lineage>
        <taxon>Eukaryota</taxon>
        <taxon>Fungi</taxon>
        <taxon>Dikarya</taxon>
        <taxon>Basidiomycota</taxon>
        <taxon>Agaricomycotina</taxon>
        <taxon>Agaricomycetes</taxon>
        <taxon>Polyporales</taxon>
        <taxon>Grifolaceae</taxon>
        <taxon>Grifola</taxon>
    </lineage>
</organism>
<evidence type="ECO:0000259" key="2">
    <source>
        <dbReference type="Pfam" id="PF13193"/>
    </source>
</evidence>
<dbReference type="InterPro" id="IPR020845">
    <property type="entry name" value="AMP-binding_CS"/>
</dbReference>
<dbReference type="InterPro" id="IPR045851">
    <property type="entry name" value="AMP-bd_C_sf"/>
</dbReference>
<feature type="domain" description="AMP-binding enzyme C-terminal" evidence="2">
    <location>
        <begin position="376"/>
        <end position="463"/>
    </location>
</feature>
<sequence length="483" mass="52458">MIDEESGKAVSVSDLRFRTAALARAISGCWGIVSLYVPNHVDYAVIIWAIHRLGGTVAPMSPGLTVEELVYQLEIATPSLIVAHTDNLPIALQATTAIGLSHSRIAVLDGDHSKNTQFKSIDELIQRHADFPPFTEFLFSSGQAKEKIAFLCFSSGTTGKPKAVAISHWNVICNVLQNATFNRINEPYLWTGRKPAFHDLCCDDNRYFEEIQLRGSSTEYCTLPDHTSHDCSPQAVLFCKHPSTKQYDLSSVRCCMVAAAPVSAELTTQLLQVFPGVQLGQGYGMTETCATVSMFPVSQKVATLGSGGQLVSGTIARVVKLDGTLAGVGERARETFIDGWVRTGDEVVFHADGDLFVVDRIKEIIKVKGYQVAPSELEGHLLGHPDVADAGVIGVPDEYAGEVPFAFIVLKPTVASAMAKDASLARSIRSSIFNHVSSTKSSYKWLNGGIEFIDVIPKNASGKILRRVLRELKKPQPSGRARL</sequence>
<dbReference type="InterPro" id="IPR025110">
    <property type="entry name" value="AMP-bd_C"/>
</dbReference>
<accession>A0A1C7LZD9</accession>
<comment type="caution">
    <text evidence="3">The sequence shown here is derived from an EMBL/GenBank/DDBJ whole genome shotgun (WGS) entry which is preliminary data.</text>
</comment>
<dbReference type="Pfam" id="PF13193">
    <property type="entry name" value="AMP-binding_C"/>
    <property type="match status" value="1"/>
</dbReference>
<dbReference type="PANTHER" id="PTHR24096">
    <property type="entry name" value="LONG-CHAIN-FATTY-ACID--COA LIGASE"/>
    <property type="match status" value="1"/>
</dbReference>
<proteinExistence type="predicted"/>
<keyword evidence="4" id="KW-1185">Reference proteome</keyword>
<dbReference type="InterPro" id="IPR042099">
    <property type="entry name" value="ANL_N_sf"/>
</dbReference>
<dbReference type="GO" id="GO:0016405">
    <property type="term" value="F:CoA-ligase activity"/>
    <property type="evidence" value="ECO:0007669"/>
    <property type="project" value="TreeGrafter"/>
</dbReference>
<protein>
    <submittedName>
        <fullName evidence="3">4-coumarate--CoA ligase-like 7</fullName>
    </submittedName>
</protein>
<dbReference type="SUPFAM" id="SSF56801">
    <property type="entry name" value="Acetyl-CoA synthetase-like"/>
    <property type="match status" value="1"/>
</dbReference>
<dbReference type="OrthoDB" id="6509636at2759"/>
<dbReference type="OMA" id="AISHYNV"/>
<gene>
    <name evidence="3" type="primary">4CLL7_0</name>
    <name evidence="3" type="ORF">A0H81_10636</name>
</gene>
<dbReference type="STRING" id="5627.A0A1C7LZD9"/>
<dbReference type="PANTHER" id="PTHR24096:SF422">
    <property type="entry name" value="BCDNA.GH02901"/>
    <property type="match status" value="1"/>
</dbReference>